<dbReference type="Gene3D" id="3.90.550.10">
    <property type="entry name" value="Spore Coat Polysaccharide Biosynthesis Protein SpsA, Chain A"/>
    <property type="match status" value="1"/>
</dbReference>
<organism evidence="2 3">
    <name type="scientific">Candidatus Woesebacteria bacterium RIFCSPHIGHO2_01_FULL_39_28</name>
    <dbReference type="NCBI Taxonomy" id="1802496"/>
    <lineage>
        <taxon>Bacteria</taxon>
        <taxon>Candidatus Woeseibacteriota</taxon>
    </lineage>
</organism>
<feature type="domain" description="Glycosyltransferase 2-like" evidence="1">
    <location>
        <begin position="4"/>
        <end position="184"/>
    </location>
</feature>
<protein>
    <recommendedName>
        <fullName evidence="1">Glycosyltransferase 2-like domain-containing protein</fullName>
    </recommendedName>
</protein>
<evidence type="ECO:0000259" key="1">
    <source>
        <dbReference type="Pfam" id="PF00535"/>
    </source>
</evidence>
<dbReference type="AlphaFoldDB" id="A0A1F7YCP0"/>
<evidence type="ECO:0000313" key="3">
    <source>
        <dbReference type="Proteomes" id="UP000178851"/>
    </source>
</evidence>
<evidence type="ECO:0000313" key="2">
    <source>
        <dbReference type="EMBL" id="OGM24950.1"/>
    </source>
</evidence>
<dbReference type="SUPFAM" id="SSF53448">
    <property type="entry name" value="Nucleotide-diphospho-sugar transferases"/>
    <property type="match status" value="1"/>
</dbReference>
<name>A0A1F7YCP0_9BACT</name>
<accession>A0A1F7YCP0</accession>
<sequence>MDLSIIIVSFNTKKLLLDCVNSIFNNTKKIVYEIIIVDNGSSDGSAHLTGNFKLIGNKENLGFAKANNQGIEKAKGRYILLLNSDTVILDNVLGEMVEWMGRNSKVGIVSCSLKNKDGSLQATGGYFPTLPRVFAWMFFLDDFPILERVIKSFHPHQQNYLKEHQQDWVTGAFFLIRRQVIDEIGLIDEDYFMYVEEVDFCFRAKQKKWEIWYLSEWSITHLGGASGHKGDSLIQELRSIKIFYKKHMPKWQYPVLRFFLKTGALGRIILNPKIYAKAFREI</sequence>
<gene>
    <name evidence="2" type="ORF">A2627_02905</name>
</gene>
<dbReference type="InterPro" id="IPR029044">
    <property type="entry name" value="Nucleotide-diphossugar_trans"/>
</dbReference>
<dbReference type="PANTHER" id="PTHR43179">
    <property type="entry name" value="RHAMNOSYLTRANSFERASE WBBL"/>
    <property type="match status" value="1"/>
</dbReference>
<comment type="caution">
    <text evidence="2">The sequence shown here is derived from an EMBL/GenBank/DDBJ whole genome shotgun (WGS) entry which is preliminary data.</text>
</comment>
<reference evidence="2 3" key="1">
    <citation type="journal article" date="2016" name="Nat. Commun.">
        <title>Thousands of microbial genomes shed light on interconnected biogeochemical processes in an aquifer system.</title>
        <authorList>
            <person name="Anantharaman K."/>
            <person name="Brown C.T."/>
            <person name="Hug L.A."/>
            <person name="Sharon I."/>
            <person name="Castelle C.J."/>
            <person name="Probst A.J."/>
            <person name="Thomas B.C."/>
            <person name="Singh A."/>
            <person name="Wilkins M.J."/>
            <person name="Karaoz U."/>
            <person name="Brodie E.L."/>
            <person name="Williams K.H."/>
            <person name="Hubbard S.S."/>
            <person name="Banfield J.F."/>
        </authorList>
    </citation>
    <scope>NUCLEOTIDE SEQUENCE [LARGE SCALE GENOMIC DNA]</scope>
</reference>
<dbReference type="CDD" id="cd04186">
    <property type="entry name" value="GT_2_like_c"/>
    <property type="match status" value="1"/>
</dbReference>
<dbReference type="PANTHER" id="PTHR43179:SF7">
    <property type="entry name" value="RHAMNOSYLTRANSFERASE WBBL"/>
    <property type="match status" value="1"/>
</dbReference>
<dbReference type="EMBL" id="MGGI01000025">
    <property type="protein sequence ID" value="OGM24950.1"/>
    <property type="molecule type" value="Genomic_DNA"/>
</dbReference>
<proteinExistence type="predicted"/>
<dbReference type="InterPro" id="IPR001173">
    <property type="entry name" value="Glyco_trans_2-like"/>
</dbReference>
<dbReference type="Proteomes" id="UP000178851">
    <property type="component" value="Unassembled WGS sequence"/>
</dbReference>
<dbReference type="Pfam" id="PF00535">
    <property type="entry name" value="Glycos_transf_2"/>
    <property type="match status" value="1"/>
</dbReference>